<evidence type="ECO:0000313" key="1">
    <source>
        <dbReference type="EMBL" id="OCL97517.1"/>
    </source>
</evidence>
<dbReference type="EMBL" id="VBUF01000001">
    <property type="protein sequence ID" value="TLS72910.1"/>
    <property type="molecule type" value="Genomic_DNA"/>
</dbReference>
<dbReference type="Proteomes" id="UP000308001">
    <property type="component" value="Unassembled WGS sequence"/>
</dbReference>
<dbReference type="RefSeq" id="WP_066181702.1">
    <property type="nucleotide sequence ID" value="NZ_LCUJ01000010.1"/>
</dbReference>
<dbReference type="InterPro" id="IPR038444">
    <property type="entry name" value="DUF465_sf"/>
</dbReference>
<dbReference type="InterPro" id="IPR007420">
    <property type="entry name" value="DUF465"/>
</dbReference>
<evidence type="ECO:0000313" key="2">
    <source>
        <dbReference type="EMBL" id="TLS72910.1"/>
    </source>
</evidence>
<reference evidence="1" key="1">
    <citation type="submission" date="2015-05" db="EMBL/GenBank/DDBJ databases">
        <authorList>
            <person name="Wang D.B."/>
            <person name="Wang M."/>
        </authorList>
    </citation>
    <scope>NUCLEOTIDE SEQUENCE [LARGE SCALE GENOMIC DNA]</scope>
    <source>
        <strain evidence="1">DU22</strain>
    </source>
</reference>
<comment type="caution">
    <text evidence="1">The sequence shown here is derived from an EMBL/GenBank/DDBJ whole genome shotgun (WGS) entry which is preliminary data.</text>
</comment>
<dbReference type="EMBL" id="LCUJ01000010">
    <property type="protein sequence ID" value="OCL97517.1"/>
    <property type="molecule type" value="Genomic_DNA"/>
</dbReference>
<organism evidence="1 3">
    <name type="scientific">Aliarcobacter thereius</name>
    <dbReference type="NCBI Taxonomy" id="544718"/>
    <lineage>
        <taxon>Bacteria</taxon>
        <taxon>Pseudomonadati</taxon>
        <taxon>Campylobacterota</taxon>
        <taxon>Epsilonproteobacteria</taxon>
        <taxon>Campylobacterales</taxon>
        <taxon>Arcobacteraceae</taxon>
        <taxon>Aliarcobacter</taxon>
    </lineage>
</organism>
<proteinExistence type="predicted"/>
<gene>
    <name evidence="1" type="ORF">AAX29_01877</name>
    <name evidence="2" type="ORF">FE246_00035</name>
</gene>
<sequence>MLHEHRETIAELRQNDTRFAKVFDKHNDLDHEIINLEKSHADEFLIDTKKKEKLKLKDEIYSMIVKYNSEK</sequence>
<evidence type="ECO:0000313" key="3">
    <source>
        <dbReference type="Proteomes" id="UP000093281"/>
    </source>
</evidence>
<dbReference type="PATRIC" id="fig|544718.43.peg.493"/>
<dbReference type="STRING" id="544718.AAX25_00505"/>
<name>A0A1C0B503_9BACT</name>
<dbReference type="Proteomes" id="UP000093281">
    <property type="component" value="Unassembled WGS sequence"/>
</dbReference>
<dbReference type="Gene3D" id="6.10.280.50">
    <property type="match status" value="1"/>
</dbReference>
<dbReference type="AlphaFoldDB" id="A0A1C0B503"/>
<dbReference type="OrthoDB" id="5616367at2"/>
<protein>
    <submittedName>
        <fullName evidence="2">DUF465 domain-containing protein</fullName>
    </submittedName>
</protein>
<accession>A0A1C0B503</accession>
<reference evidence="2 4" key="3">
    <citation type="submission" date="2019-05" db="EMBL/GenBank/DDBJ databases">
        <title>Arcobacter cibarius and Arcobacter thereius providing challenges in identification an antibiotic susceptibility and Quinolone resistance.</title>
        <authorList>
            <person name="Busch A."/>
            <person name="Hanel I."/>
            <person name="Hotzel H."/>
            <person name="Tomaso H."/>
        </authorList>
    </citation>
    <scope>NUCLEOTIDE SEQUENCE [LARGE SCALE GENOMIC DNA]</scope>
    <source>
        <strain evidence="2 4">17CS1191_2</strain>
    </source>
</reference>
<dbReference type="Pfam" id="PF04325">
    <property type="entry name" value="DUF465"/>
    <property type="match status" value="1"/>
</dbReference>
<evidence type="ECO:0000313" key="4">
    <source>
        <dbReference type="Proteomes" id="UP000308001"/>
    </source>
</evidence>
<reference evidence="3" key="2">
    <citation type="submission" date="2015-05" db="EMBL/GenBank/DDBJ databases">
        <authorList>
            <person name="Rovetto F."/>
            <person name="Cocolin L."/>
            <person name="Illeghems K."/>
            <person name="Van Nieuwerburgh F."/>
            <person name="Houf K."/>
        </authorList>
    </citation>
    <scope>NUCLEOTIDE SEQUENCE [LARGE SCALE GENOMIC DNA]</scope>
    <source>
        <strain evidence="3">DU22</strain>
    </source>
</reference>